<protein>
    <submittedName>
        <fullName evidence="5">ABC transporter ATP-binding protein</fullName>
    </submittedName>
</protein>
<sequence length="251" mass="27965">MLELKDITFQVDEEQGQFDILNKITFSLQENKIYVITGPNGGGKSSVAKIIMGIYRPTSGKIFFQGQDITDLSITERARLGIGYAFQQPPRFKGIKVKELLQLAAGKNQDINVYDLLLDVGLCAQDYLDREVNASLSGGELKRIEIATILARNLKLAVFDEPEAGIDLWSFQKLAETFANIHKKYQTAIVIISHQERILNLADEVILVANGEIAEITTKDKVLADIQKRDLDCMCSKACDKGVVPRAQYGR</sequence>
<dbReference type="Gene3D" id="3.40.50.300">
    <property type="entry name" value="P-loop containing nucleotide triphosphate hydrolases"/>
    <property type="match status" value="1"/>
</dbReference>
<gene>
    <name evidence="5" type="ORF">DCMF_15655</name>
</gene>
<dbReference type="PANTHER" id="PTHR45772">
    <property type="entry name" value="CONSERVED COMPONENT OF ABC TRANSPORTER FOR NATURAL AMINO ACIDS-RELATED"/>
    <property type="match status" value="1"/>
</dbReference>
<dbReference type="InterPro" id="IPR051120">
    <property type="entry name" value="ABC_AA/LPS_Transport"/>
</dbReference>
<keyword evidence="2" id="KW-0547">Nucleotide-binding</keyword>
<evidence type="ECO:0000259" key="4">
    <source>
        <dbReference type="PROSITE" id="PS50893"/>
    </source>
</evidence>
<organism evidence="5 6">
    <name type="scientific">Formimonas warabiya</name>
    <dbReference type="NCBI Taxonomy" id="1761012"/>
    <lineage>
        <taxon>Bacteria</taxon>
        <taxon>Bacillati</taxon>
        <taxon>Bacillota</taxon>
        <taxon>Clostridia</taxon>
        <taxon>Eubacteriales</taxon>
        <taxon>Peptococcaceae</taxon>
        <taxon>Candidatus Formimonas</taxon>
    </lineage>
</organism>
<dbReference type="InterPro" id="IPR027417">
    <property type="entry name" value="P-loop_NTPase"/>
</dbReference>
<dbReference type="InterPro" id="IPR003593">
    <property type="entry name" value="AAA+_ATPase"/>
</dbReference>
<dbReference type="RefSeq" id="WP_148135288.1">
    <property type="nucleotide sequence ID" value="NZ_CP017634.1"/>
</dbReference>
<dbReference type="PROSITE" id="PS50893">
    <property type="entry name" value="ABC_TRANSPORTER_2"/>
    <property type="match status" value="1"/>
</dbReference>
<dbReference type="EMBL" id="CP017634">
    <property type="protein sequence ID" value="ATW26018.1"/>
    <property type="molecule type" value="Genomic_DNA"/>
</dbReference>
<dbReference type="AlphaFoldDB" id="A0A3G1KU71"/>
<dbReference type="SMART" id="SM00382">
    <property type="entry name" value="AAA"/>
    <property type="match status" value="1"/>
</dbReference>
<keyword evidence="3 5" id="KW-0067">ATP-binding</keyword>
<dbReference type="GO" id="GO:0005524">
    <property type="term" value="F:ATP binding"/>
    <property type="evidence" value="ECO:0007669"/>
    <property type="project" value="UniProtKB-KW"/>
</dbReference>
<proteinExistence type="predicted"/>
<feature type="domain" description="ABC transporter" evidence="4">
    <location>
        <begin position="2"/>
        <end position="235"/>
    </location>
</feature>
<accession>A0A3G1KU71</accession>
<evidence type="ECO:0000313" key="6">
    <source>
        <dbReference type="Proteomes" id="UP000323521"/>
    </source>
</evidence>
<evidence type="ECO:0000256" key="1">
    <source>
        <dbReference type="ARBA" id="ARBA00022448"/>
    </source>
</evidence>
<dbReference type="SUPFAM" id="SSF52540">
    <property type="entry name" value="P-loop containing nucleoside triphosphate hydrolases"/>
    <property type="match status" value="1"/>
</dbReference>
<dbReference type="Pfam" id="PF00005">
    <property type="entry name" value="ABC_tran"/>
    <property type="match status" value="1"/>
</dbReference>
<name>A0A3G1KU71_FORW1</name>
<keyword evidence="1" id="KW-0813">Transport</keyword>
<keyword evidence="6" id="KW-1185">Reference proteome</keyword>
<dbReference type="InterPro" id="IPR003439">
    <property type="entry name" value="ABC_transporter-like_ATP-bd"/>
</dbReference>
<dbReference type="PANTHER" id="PTHR45772:SF10">
    <property type="entry name" value="LIPOPOLYSACCHARIDE EXPORT SYSTEM ATP-BINDING PROTEIN LPTB"/>
    <property type="match status" value="1"/>
</dbReference>
<dbReference type="Proteomes" id="UP000323521">
    <property type="component" value="Chromosome"/>
</dbReference>
<dbReference type="GO" id="GO:0016887">
    <property type="term" value="F:ATP hydrolysis activity"/>
    <property type="evidence" value="ECO:0007669"/>
    <property type="project" value="InterPro"/>
</dbReference>
<dbReference type="KEGG" id="fwa:DCMF_15655"/>
<evidence type="ECO:0000256" key="3">
    <source>
        <dbReference type="ARBA" id="ARBA00022840"/>
    </source>
</evidence>
<dbReference type="GO" id="GO:0005886">
    <property type="term" value="C:plasma membrane"/>
    <property type="evidence" value="ECO:0007669"/>
    <property type="project" value="TreeGrafter"/>
</dbReference>
<evidence type="ECO:0000256" key="2">
    <source>
        <dbReference type="ARBA" id="ARBA00022741"/>
    </source>
</evidence>
<evidence type="ECO:0000313" key="5">
    <source>
        <dbReference type="EMBL" id="ATW26018.1"/>
    </source>
</evidence>
<dbReference type="InterPro" id="IPR017871">
    <property type="entry name" value="ABC_transporter-like_CS"/>
</dbReference>
<dbReference type="OrthoDB" id="9806149at2"/>
<reference evidence="5 6" key="1">
    <citation type="submission" date="2016-10" db="EMBL/GenBank/DDBJ databases">
        <title>Complete Genome Sequence of Peptococcaceae strain DCMF.</title>
        <authorList>
            <person name="Edwards R.J."/>
            <person name="Holland S.I."/>
            <person name="Deshpande N.P."/>
            <person name="Wong Y.K."/>
            <person name="Ertan H."/>
            <person name="Manefield M."/>
            <person name="Russell T.L."/>
            <person name="Lee M.J."/>
        </authorList>
    </citation>
    <scope>NUCLEOTIDE SEQUENCE [LARGE SCALE GENOMIC DNA]</scope>
    <source>
        <strain evidence="5 6">DCMF</strain>
    </source>
</reference>
<dbReference type="PROSITE" id="PS00211">
    <property type="entry name" value="ABC_TRANSPORTER_1"/>
    <property type="match status" value="1"/>
</dbReference>